<dbReference type="InterPro" id="IPR017907">
    <property type="entry name" value="Znf_RING_CS"/>
</dbReference>
<dbReference type="EMBL" id="JAACJK010000224">
    <property type="protein sequence ID" value="KAF5313349.1"/>
    <property type="molecule type" value="Genomic_DNA"/>
</dbReference>
<reference evidence="6 7" key="1">
    <citation type="journal article" date="2020" name="ISME J.">
        <title>Uncovering the hidden diversity of litter-decomposition mechanisms in mushroom-forming fungi.</title>
        <authorList>
            <person name="Floudas D."/>
            <person name="Bentzer J."/>
            <person name="Ahren D."/>
            <person name="Johansson T."/>
            <person name="Persson P."/>
            <person name="Tunlid A."/>
        </authorList>
    </citation>
    <scope>NUCLEOTIDE SEQUENCE [LARGE SCALE GENOMIC DNA]</scope>
    <source>
        <strain evidence="6 7">CBS 175.51</strain>
    </source>
</reference>
<feature type="coiled-coil region" evidence="4">
    <location>
        <begin position="582"/>
        <end position="623"/>
    </location>
</feature>
<evidence type="ECO:0000256" key="3">
    <source>
        <dbReference type="ARBA" id="ARBA00022833"/>
    </source>
</evidence>
<evidence type="ECO:0000256" key="1">
    <source>
        <dbReference type="ARBA" id="ARBA00022723"/>
    </source>
</evidence>
<dbReference type="AlphaFoldDB" id="A0A8H5EUY8"/>
<evidence type="ECO:0008006" key="8">
    <source>
        <dbReference type="Google" id="ProtNLM"/>
    </source>
</evidence>
<organism evidence="6 7">
    <name type="scientific">Ephemerocybe angulata</name>
    <dbReference type="NCBI Taxonomy" id="980116"/>
    <lineage>
        <taxon>Eukaryota</taxon>
        <taxon>Fungi</taxon>
        <taxon>Dikarya</taxon>
        <taxon>Basidiomycota</taxon>
        <taxon>Agaricomycotina</taxon>
        <taxon>Agaricomycetes</taxon>
        <taxon>Agaricomycetidae</taxon>
        <taxon>Agaricales</taxon>
        <taxon>Agaricineae</taxon>
        <taxon>Psathyrellaceae</taxon>
        <taxon>Ephemerocybe</taxon>
    </lineage>
</organism>
<comment type="caution">
    <text evidence="6">The sequence shown here is derived from an EMBL/GenBank/DDBJ whole genome shotgun (WGS) entry which is preliminary data.</text>
</comment>
<keyword evidence="1" id="KW-0479">Metal-binding</keyword>
<feature type="compositionally biased region" description="Acidic residues" evidence="5">
    <location>
        <begin position="183"/>
        <end position="198"/>
    </location>
</feature>
<name>A0A8H5EUY8_9AGAR</name>
<feature type="region of interest" description="Disordered" evidence="5">
    <location>
        <begin position="338"/>
        <end position="357"/>
    </location>
</feature>
<feature type="region of interest" description="Disordered" evidence="5">
    <location>
        <begin position="410"/>
        <end position="429"/>
    </location>
</feature>
<dbReference type="GO" id="GO:0008270">
    <property type="term" value="F:zinc ion binding"/>
    <property type="evidence" value="ECO:0007669"/>
    <property type="project" value="UniProtKB-KW"/>
</dbReference>
<feature type="compositionally biased region" description="Gly residues" evidence="5">
    <location>
        <begin position="348"/>
        <end position="357"/>
    </location>
</feature>
<proteinExistence type="predicted"/>
<keyword evidence="4" id="KW-0175">Coiled coil</keyword>
<feature type="compositionally biased region" description="Basic and acidic residues" evidence="5">
    <location>
        <begin position="208"/>
        <end position="218"/>
    </location>
</feature>
<keyword evidence="3" id="KW-0862">Zinc</keyword>
<protein>
    <recommendedName>
        <fullName evidence="8">RING-type domain-containing protein</fullName>
    </recommendedName>
</protein>
<dbReference type="Proteomes" id="UP000541558">
    <property type="component" value="Unassembled WGS sequence"/>
</dbReference>
<accession>A0A8H5EUY8</accession>
<sequence>MSSVLHAPIALPACFICKDGFHPIDLPAKRIICGHCVCPVCADQLILRRGSCPSKCRGNVRIRRRELRTLHISITTTTEDEDEEAALSVILSLLQNRAHLRDLEASKSDQLAHLSKLVSNQLSTIDRYASFYRRAAATRQEAALELSHANRDLRTALVQERNLVADLKAAERKLLIARGETPGPEEEEESITLADPEENSGLGLLQDDGYRKRSREALNDDDELAENARPAQRARVSRDDDELAENSQPTQRARVSRRVAPRPLHRSRNAQLRELASSLSRPAESFILLLANANWLCVRPGCAHRLRRVLRAQTLLICIFPFAEHACAVALRRTSLRGGKRASTTSPSGGGGGAGFRGGVGGGGGSVGGGIGGTSTAVAPVASVMVVFAEGSGAPLGLSASECVGAPAGLTTSSPSPSTTLSPAIRSPWHGFRNPRRSVLKQAGGLQSLAEMFSKLFRSTPLASLSPSCADPSSWASRCATHCEGRRLMQYKNIAQNTTRFLQLADAKVNEAQEKAAVQNAVDVDDLEASETREHPVGCQDRGLIKGRGALRRGAAGLVSAVEAECALLLLRRELLSELSARKEKEESSRRAQLNRKEEEAEAIRVKEELKRKEIERTKKEIETIRLDEAKKYAQTLVDKGTQNEIYLRSGHIWLPSAPGIIYLSYPRVSRAITQSLQRHYANSSLVPPQYIASLST</sequence>
<keyword evidence="2" id="KW-0863">Zinc-finger</keyword>
<feature type="compositionally biased region" description="Low complexity" evidence="5">
    <location>
        <begin position="410"/>
        <end position="423"/>
    </location>
</feature>
<evidence type="ECO:0000256" key="4">
    <source>
        <dbReference type="SAM" id="Coils"/>
    </source>
</evidence>
<dbReference type="OrthoDB" id="6331869at2759"/>
<evidence type="ECO:0000256" key="2">
    <source>
        <dbReference type="ARBA" id="ARBA00022771"/>
    </source>
</evidence>
<dbReference type="PROSITE" id="PS00518">
    <property type="entry name" value="ZF_RING_1"/>
    <property type="match status" value="1"/>
</dbReference>
<evidence type="ECO:0000313" key="7">
    <source>
        <dbReference type="Proteomes" id="UP000541558"/>
    </source>
</evidence>
<keyword evidence="7" id="KW-1185">Reference proteome</keyword>
<evidence type="ECO:0000313" key="6">
    <source>
        <dbReference type="EMBL" id="KAF5313349.1"/>
    </source>
</evidence>
<feature type="compositionally biased region" description="Basic residues" evidence="5">
    <location>
        <begin position="254"/>
        <end position="266"/>
    </location>
</feature>
<evidence type="ECO:0000256" key="5">
    <source>
        <dbReference type="SAM" id="MobiDB-lite"/>
    </source>
</evidence>
<feature type="region of interest" description="Disordered" evidence="5">
    <location>
        <begin position="176"/>
        <end position="266"/>
    </location>
</feature>
<gene>
    <name evidence="6" type="ORF">D9611_008606</name>
</gene>